<proteinExistence type="inferred from homology"/>
<evidence type="ECO:0000259" key="7">
    <source>
        <dbReference type="Pfam" id="PF00590"/>
    </source>
</evidence>
<keyword evidence="3 8" id="KW-0489">Methyltransferase</keyword>
<dbReference type="PANTHER" id="PTHR46111:SF1">
    <property type="entry name" value="RIBOSOMAL RNA SMALL SUBUNIT METHYLTRANSFERASE I"/>
    <property type="match status" value="1"/>
</dbReference>
<accession>A0A484H7Z4</accession>
<protein>
    <submittedName>
        <fullName evidence="8">rRNA small subunit methyltransferase I</fullName>
    </submittedName>
</protein>
<feature type="domain" description="Tetrapyrrole methylase" evidence="7">
    <location>
        <begin position="37"/>
        <end position="234"/>
    </location>
</feature>
<dbReference type="InterPro" id="IPR008189">
    <property type="entry name" value="rRNA_ssu_MeTfrase_I"/>
</dbReference>
<keyword evidence="6" id="KW-1133">Transmembrane helix</keyword>
<dbReference type="InterPro" id="IPR035996">
    <property type="entry name" value="4pyrrol_Methylase_sf"/>
</dbReference>
<dbReference type="Gene3D" id="3.40.1010.10">
    <property type="entry name" value="Cobalt-precorrin-4 Transmethylase, Domain 1"/>
    <property type="match status" value="1"/>
</dbReference>
<organism evidence="8">
    <name type="scientific">invertebrate metagenome</name>
    <dbReference type="NCBI Taxonomy" id="1711999"/>
    <lineage>
        <taxon>unclassified sequences</taxon>
        <taxon>metagenomes</taxon>
        <taxon>organismal metagenomes</taxon>
    </lineage>
</organism>
<dbReference type="SUPFAM" id="SSF53790">
    <property type="entry name" value="Tetrapyrrole methylase"/>
    <property type="match status" value="1"/>
</dbReference>
<keyword evidence="1" id="KW-0963">Cytoplasm</keyword>
<dbReference type="InterPro" id="IPR014777">
    <property type="entry name" value="4pyrrole_Mease_sub1"/>
</dbReference>
<dbReference type="AlphaFoldDB" id="A0A484H7Z4"/>
<dbReference type="InterPro" id="IPR000878">
    <property type="entry name" value="4pyrrol_Mease"/>
</dbReference>
<keyword evidence="6" id="KW-0472">Membrane</keyword>
<dbReference type="FunFam" id="3.40.1010.10:FF:000007">
    <property type="entry name" value="Ribosomal RNA small subunit methyltransferase I"/>
    <property type="match status" value="1"/>
</dbReference>
<evidence type="ECO:0000256" key="4">
    <source>
        <dbReference type="ARBA" id="ARBA00022679"/>
    </source>
</evidence>
<dbReference type="PROSITE" id="PS01296">
    <property type="entry name" value="RSMI"/>
    <property type="match status" value="1"/>
</dbReference>
<evidence type="ECO:0000313" key="8">
    <source>
        <dbReference type="EMBL" id="VBB68803.1"/>
    </source>
</evidence>
<dbReference type="InterPro" id="IPR018063">
    <property type="entry name" value="SAM_MeTrfase_RsmI_CS"/>
</dbReference>
<dbReference type="Gene3D" id="3.30.950.10">
    <property type="entry name" value="Methyltransferase, Cobalt-precorrin-4 Transmethylase, Domain 2"/>
    <property type="match status" value="1"/>
</dbReference>
<keyword evidence="4 8" id="KW-0808">Transferase</keyword>
<reference evidence="8" key="1">
    <citation type="submission" date="2018-10" db="EMBL/GenBank/DDBJ databases">
        <authorList>
            <person name="Gruber-Vodicka H."/>
            <person name="Jaeckle O."/>
        </authorList>
    </citation>
    <scope>NUCLEOTIDE SEQUENCE</scope>
</reference>
<dbReference type="CDD" id="cd11648">
    <property type="entry name" value="RsmI"/>
    <property type="match status" value="1"/>
</dbReference>
<feature type="transmembrane region" description="Helical" evidence="6">
    <location>
        <begin position="150"/>
        <end position="171"/>
    </location>
</feature>
<dbReference type="Pfam" id="PF00590">
    <property type="entry name" value="TP_methylase"/>
    <property type="match status" value="1"/>
</dbReference>
<dbReference type="GO" id="GO:0008168">
    <property type="term" value="F:methyltransferase activity"/>
    <property type="evidence" value="ECO:0007669"/>
    <property type="project" value="UniProtKB-KW"/>
</dbReference>
<dbReference type="HAMAP" id="MF_01877">
    <property type="entry name" value="16SrRNA_methyltr_I"/>
    <property type="match status" value="1"/>
</dbReference>
<dbReference type="InterPro" id="IPR014776">
    <property type="entry name" value="4pyrrole_Mease_sub2"/>
</dbReference>
<dbReference type="EMBL" id="LR026963">
    <property type="protein sequence ID" value="VBB68803.1"/>
    <property type="molecule type" value="Genomic_DNA"/>
</dbReference>
<evidence type="ECO:0000256" key="2">
    <source>
        <dbReference type="ARBA" id="ARBA00022552"/>
    </source>
</evidence>
<keyword evidence="5" id="KW-0949">S-adenosyl-L-methionine</keyword>
<evidence type="ECO:0000256" key="6">
    <source>
        <dbReference type="SAM" id="Phobius"/>
    </source>
</evidence>
<dbReference type="GO" id="GO:0032259">
    <property type="term" value="P:methylation"/>
    <property type="evidence" value="ECO:0007669"/>
    <property type="project" value="UniProtKB-KW"/>
</dbReference>
<sequence>MGSGAAAINSQEHDGVSFRSSTTTGFSSCAWHVPMATLFIIATPIGNLQDISVRALAVLRTVQVLACEDTRITRKLLSHYRIPRPPQLLSVHEYNEHKNVHRVVRFLSEGHDVAYVSDAGMPGISDPGYLLVCNARAAGHIVVVVPGPSALIAALVTSGLPMAGFTFLGFLPRQSGRRQRLLARMASAPETLVLYESPRRLGSLLADALSVLGDRRAAVTLDLTKVFESVEQDWLSALSKRYRGSVRGEATVVIAGHLPKFLRAINNEELNTPLQKGAVAPNR</sequence>
<gene>
    <name evidence="8" type="ORF">RIEGSTA812A_PEG_276</name>
</gene>
<dbReference type="PANTHER" id="PTHR46111">
    <property type="entry name" value="RIBOSOMAL RNA SMALL SUBUNIT METHYLTRANSFERASE I"/>
    <property type="match status" value="1"/>
</dbReference>
<keyword evidence="6" id="KW-0812">Transmembrane</keyword>
<dbReference type="NCBIfam" id="TIGR00096">
    <property type="entry name" value="16S rRNA (cytidine(1402)-2'-O)-methyltransferase"/>
    <property type="match status" value="1"/>
</dbReference>
<keyword evidence="2" id="KW-0698">rRNA processing</keyword>
<name>A0A484H7Z4_9ZZZZ</name>
<evidence type="ECO:0000256" key="1">
    <source>
        <dbReference type="ARBA" id="ARBA00022490"/>
    </source>
</evidence>
<dbReference type="GO" id="GO:0006364">
    <property type="term" value="P:rRNA processing"/>
    <property type="evidence" value="ECO:0007669"/>
    <property type="project" value="UniProtKB-KW"/>
</dbReference>
<evidence type="ECO:0000256" key="3">
    <source>
        <dbReference type="ARBA" id="ARBA00022603"/>
    </source>
</evidence>
<evidence type="ECO:0000256" key="5">
    <source>
        <dbReference type="ARBA" id="ARBA00022691"/>
    </source>
</evidence>